<dbReference type="GO" id="GO:0004521">
    <property type="term" value="F:RNA endonuclease activity"/>
    <property type="evidence" value="ECO:0007669"/>
    <property type="project" value="InterPro"/>
</dbReference>
<evidence type="ECO:0000256" key="3">
    <source>
        <dbReference type="SAM" id="MobiDB-lite"/>
    </source>
</evidence>
<dbReference type="GO" id="GO:0016787">
    <property type="term" value="F:hydrolase activity"/>
    <property type="evidence" value="ECO:0007669"/>
    <property type="project" value="UniProtKB-KW"/>
</dbReference>
<dbReference type="Proteomes" id="UP000433406">
    <property type="component" value="Unassembled WGS sequence"/>
</dbReference>
<proteinExistence type="predicted"/>
<dbReference type="EMBL" id="WLCI01000011">
    <property type="protein sequence ID" value="MTB95583.1"/>
    <property type="molecule type" value="Genomic_DNA"/>
</dbReference>
<evidence type="ECO:0000256" key="2">
    <source>
        <dbReference type="ARBA" id="ARBA00022801"/>
    </source>
</evidence>
<accession>A0A6I3JC02</accession>
<dbReference type="RefSeq" id="WP_171896487.1">
    <property type="nucleotide sequence ID" value="NZ_CP053660.1"/>
</dbReference>
<keyword evidence="2" id="KW-0378">Hydrolase</keyword>
<evidence type="ECO:0000256" key="1">
    <source>
        <dbReference type="ARBA" id="ARBA00022722"/>
    </source>
</evidence>
<dbReference type="InterPro" id="IPR000026">
    <property type="entry name" value="N1-like"/>
</dbReference>
<keyword evidence="5" id="KW-1185">Reference proteome</keyword>
<evidence type="ECO:0000313" key="4">
    <source>
        <dbReference type="EMBL" id="MTB95583.1"/>
    </source>
</evidence>
<keyword evidence="1" id="KW-0540">Nuclease</keyword>
<dbReference type="AlphaFoldDB" id="A0A6I3JC02"/>
<feature type="region of interest" description="Disordered" evidence="3">
    <location>
        <begin position="28"/>
        <end position="57"/>
    </location>
</feature>
<dbReference type="Gene3D" id="3.10.450.30">
    <property type="entry name" value="Microbial ribonucleases"/>
    <property type="match status" value="1"/>
</dbReference>
<dbReference type="Pfam" id="PF00545">
    <property type="entry name" value="Ribonuclease"/>
    <property type="match status" value="1"/>
</dbReference>
<sequence length="142" mass="15188">MTARSRAAATLVAVVVLGVLAALLTGQDASRDGGAPAPDRSATDTSGTSGLPTVALADLPPEARRTIALIEDGGPFPEPEHDGTVFGNYEGLLPERSRGYYREYTVPTPGLGHRGPRRIVEGEPREWYWTEDHYASFAEVVP</sequence>
<comment type="caution">
    <text evidence="4">The sequence shown here is derived from an EMBL/GenBank/DDBJ whole genome shotgun (WGS) entry which is preliminary data.</text>
</comment>
<protein>
    <submittedName>
        <fullName evidence="4">Uncharacterized protein</fullName>
    </submittedName>
</protein>
<organism evidence="4 5">
    <name type="scientific">Nocardioides marmotae</name>
    <dbReference type="NCBI Taxonomy" id="2663857"/>
    <lineage>
        <taxon>Bacteria</taxon>
        <taxon>Bacillati</taxon>
        <taxon>Actinomycetota</taxon>
        <taxon>Actinomycetes</taxon>
        <taxon>Propionibacteriales</taxon>
        <taxon>Nocardioidaceae</taxon>
        <taxon>Nocardioides</taxon>
    </lineage>
</organism>
<reference evidence="4 5" key="1">
    <citation type="submission" date="2019-10" db="EMBL/GenBank/DDBJ databases">
        <title>Nocardioides novel species isolated from the excrement of Marmot.</title>
        <authorList>
            <person name="Zhang G."/>
        </authorList>
    </citation>
    <scope>NUCLEOTIDE SEQUENCE [LARGE SCALE GENOMIC DNA]</scope>
    <source>
        <strain evidence="5">zg-579</strain>
    </source>
</reference>
<dbReference type="SUPFAM" id="SSF53933">
    <property type="entry name" value="Microbial ribonucleases"/>
    <property type="match status" value="1"/>
</dbReference>
<gene>
    <name evidence="4" type="ORF">GGQ22_10845</name>
</gene>
<name>A0A6I3JC02_9ACTN</name>
<dbReference type="InterPro" id="IPR016191">
    <property type="entry name" value="Ribonuclease/ribotoxin"/>
</dbReference>
<dbReference type="GO" id="GO:0003723">
    <property type="term" value="F:RNA binding"/>
    <property type="evidence" value="ECO:0007669"/>
    <property type="project" value="InterPro"/>
</dbReference>
<evidence type="ECO:0000313" key="5">
    <source>
        <dbReference type="Proteomes" id="UP000433406"/>
    </source>
</evidence>